<comment type="catalytic activity">
    <reaction evidence="11">
        <text>6-carboxyhexanoyl-[ACP] + L-alanine + H(+) = (8S)-8-amino-7-oxononanoate + holo-[ACP] + CO2</text>
        <dbReference type="Rhea" id="RHEA:42288"/>
        <dbReference type="Rhea" id="RHEA-COMP:9685"/>
        <dbReference type="Rhea" id="RHEA-COMP:9955"/>
        <dbReference type="ChEBI" id="CHEBI:15378"/>
        <dbReference type="ChEBI" id="CHEBI:16526"/>
        <dbReference type="ChEBI" id="CHEBI:57972"/>
        <dbReference type="ChEBI" id="CHEBI:64479"/>
        <dbReference type="ChEBI" id="CHEBI:78846"/>
        <dbReference type="ChEBI" id="CHEBI:149468"/>
        <dbReference type="EC" id="2.3.1.47"/>
    </reaction>
</comment>
<dbReference type="GO" id="GO:0030170">
    <property type="term" value="F:pyridoxal phosphate binding"/>
    <property type="evidence" value="ECO:0007669"/>
    <property type="project" value="InterPro"/>
</dbReference>
<dbReference type="PROSITE" id="PS00599">
    <property type="entry name" value="AA_TRANSFER_CLASS_2"/>
    <property type="match status" value="1"/>
</dbReference>
<dbReference type="EC" id="2.3.1.47" evidence="5"/>
<evidence type="ECO:0000256" key="5">
    <source>
        <dbReference type="ARBA" id="ARBA00013187"/>
    </source>
</evidence>
<evidence type="ECO:0000256" key="4">
    <source>
        <dbReference type="ARBA" id="ARBA00011738"/>
    </source>
</evidence>
<dbReference type="InterPro" id="IPR050087">
    <property type="entry name" value="AON_synthase_class-II"/>
</dbReference>
<dbReference type="PANTHER" id="PTHR13693">
    <property type="entry name" value="CLASS II AMINOTRANSFERASE/8-AMINO-7-OXONONANOATE SYNTHASE"/>
    <property type="match status" value="1"/>
</dbReference>
<name>A0A4Y6UHR1_9PROT</name>
<dbReference type="InterPro" id="IPR015422">
    <property type="entry name" value="PyrdxlP-dep_Trfase_small"/>
</dbReference>
<evidence type="ECO:0000256" key="11">
    <source>
        <dbReference type="ARBA" id="ARBA00047715"/>
    </source>
</evidence>
<evidence type="ECO:0000256" key="2">
    <source>
        <dbReference type="ARBA" id="ARBA00004746"/>
    </source>
</evidence>
<keyword evidence="8 12" id="KW-0663">Pyridoxal phosphate</keyword>
<dbReference type="Gene3D" id="3.90.1150.10">
    <property type="entry name" value="Aspartate Aminotransferase, domain 1"/>
    <property type="match status" value="1"/>
</dbReference>
<evidence type="ECO:0000256" key="8">
    <source>
        <dbReference type="ARBA" id="ARBA00022898"/>
    </source>
</evidence>
<organism evidence="14 15">
    <name type="scientific">Swingsia samuiensis</name>
    <dbReference type="NCBI Taxonomy" id="1293412"/>
    <lineage>
        <taxon>Bacteria</taxon>
        <taxon>Pseudomonadati</taxon>
        <taxon>Pseudomonadota</taxon>
        <taxon>Alphaproteobacteria</taxon>
        <taxon>Acetobacterales</taxon>
        <taxon>Acetobacteraceae</taxon>
        <taxon>Swingsia</taxon>
    </lineage>
</organism>
<dbReference type="Gene3D" id="3.40.640.10">
    <property type="entry name" value="Type I PLP-dependent aspartate aminotransferase-like (Major domain)"/>
    <property type="match status" value="1"/>
</dbReference>
<comment type="similarity">
    <text evidence="3">Belongs to the class-II pyridoxal-phosphate-dependent aminotransferase family. BioF subfamily.</text>
</comment>
<evidence type="ECO:0000313" key="14">
    <source>
        <dbReference type="EMBL" id="QDH17113.1"/>
    </source>
</evidence>
<gene>
    <name evidence="14" type="ORF">E3D00_05690</name>
</gene>
<proteinExistence type="inferred from homology"/>
<evidence type="ECO:0000256" key="3">
    <source>
        <dbReference type="ARBA" id="ARBA00010008"/>
    </source>
</evidence>
<keyword evidence="15" id="KW-1185">Reference proteome</keyword>
<evidence type="ECO:0000313" key="15">
    <source>
        <dbReference type="Proteomes" id="UP000316313"/>
    </source>
</evidence>
<dbReference type="InterPro" id="IPR004839">
    <property type="entry name" value="Aminotransferase_I/II_large"/>
</dbReference>
<dbReference type="KEGG" id="ssam:E3D00_05690"/>
<dbReference type="InterPro" id="IPR015421">
    <property type="entry name" value="PyrdxlP-dep_Trfase_major"/>
</dbReference>
<dbReference type="InterPro" id="IPR001917">
    <property type="entry name" value="Aminotrans_II_pyridoxalP_BS"/>
</dbReference>
<dbReference type="AlphaFoldDB" id="A0A4Y6UHR1"/>
<evidence type="ECO:0000256" key="7">
    <source>
        <dbReference type="ARBA" id="ARBA00022756"/>
    </source>
</evidence>
<dbReference type="InterPro" id="IPR015424">
    <property type="entry name" value="PyrdxlP-dep_Trfase"/>
</dbReference>
<keyword evidence="7" id="KW-0093">Biotin biosynthesis</keyword>
<dbReference type="GO" id="GO:0009102">
    <property type="term" value="P:biotin biosynthetic process"/>
    <property type="evidence" value="ECO:0007669"/>
    <property type="project" value="UniProtKB-KW"/>
</dbReference>
<dbReference type="EMBL" id="CP038141">
    <property type="protein sequence ID" value="QDH17113.1"/>
    <property type="molecule type" value="Genomic_DNA"/>
</dbReference>
<dbReference type="Pfam" id="PF00155">
    <property type="entry name" value="Aminotran_1_2"/>
    <property type="match status" value="1"/>
</dbReference>
<dbReference type="RefSeq" id="WP_141460736.1">
    <property type="nucleotide sequence ID" value="NZ_CP038141.1"/>
</dbReference>
<dbReference type="SUPFAM" id="SSF53383">
    <property type="entry name" value="PLP-dependent transferases"/>
    <property type="match status" value="1"/>
</dbReference>
<evidence type="ECO:0000256" key="1">
    <source>
        <dbReference type="ARBA" id="ARBA00001933"/>
    </source>
</evidence>
<evidence type="ECO:0000256" key="9">
    <source>
        <dbReference type="ARBA" id="ARBA00032610"/>
    </source>
</evidence>
<reference evidence="14 15" key="1">
    <citation type="submission" date="2019-03" db="EMBL/GenBank/DDBJ databases">
        <title>The complete genome sequence of Swingsia samuiensis NBRC107927(T).</title>
        <authorList>
            <person name="Chua K.-O."/>
            <person name="Chan K.-G."/>
            <person name="See-Too W.-S."/>
        </authorList>
    </citation>
    <scope>NUCLEOTIDE SEQUENCE [LARGE SCALE GENOMIC DNA]</scope>
    <source>
        <strain evidence="14 15">AH83</strain>
    </source>
</reference>
<dbReference type="GO" id="GO:0008710">
    <property type="term" value="F:8-amino-7-oxononanoate synthase activity"/>
    <property type="evidence" value="ECO:0007669"/>
    <property type="project" value="UniProtKB-EC"/>
</dbReference>
<accession>A0A4Y6UHR1</accession>
<sequence length="391" mass="42626">MTLFDSYFAEILQKRSQEGTLRTLHSTHNHSADKQATPFIDVSSNDYLNLSCHPLLKQRASEWALKYGAGARSSRLVSGTLIQHQNIEAKIALFKKHEAALLFASGWQANASVIPALCKLSLTQTHAPMLVFSDKLNHASIHHGCAAAGVRQIRFRHNDLSHLESLLKREASKPGLRMIITESVFSMDGDRADILALRKIAHDYQAFLYLDEAHATGVLGENGAGLSQGVADLTMGTFSKALGSMGAYIAGSKLLCDYIINYASGFIYSTAVPPALLGAIDAALDLIPHMHKERHNLHKNADLLRRLLNEADISTGLSTTQIVPVIIGDSEHALSVARGLHQKGFMSIAIRPPTVPTGTARLRLALHSNLTENNITQLAHAIIQLMTEKKS</sequence>
<evidence type="ECO:0000256" key="6">
    <source>
        <dbReference type="ARBA" id="ARBA00022679"/>
    </source>
</evidence>
<comment type="pathway">
    <text evidence="2">Cofactor biosynthesis; biotin biosynthesis.</text>
</comment>
<dbReference type="OrthoDB" id="9807157at2"/>
<feature type="domain" description="Aminotransferase class I/classII large" evidence="13">
    <location>
        <begin position="39"/>
        <end position="382"/>
    </location>
</feature>
<comment type="subunit">
    <text evidence="4">Homodimer.</text>
</comment>
<evidence type="ECO:0000256" key="12">
    <source>
        <dbReference type="RuleBase" id="RU003693"/>
    </source>
</evidence>
<keyword evidence="6" id="KW-0808">Transferase</keyword>
<comment type="cofactor">
    <cofactor evidence="1 12">
        <name>pyridoxal 5'-phosphate</name>
        <dbReference type="ChEBI" id="CHEBI:597326"/>
    </cofactor>
</comment>
<dbReference type="PANTHER" id="PTHR13693:SF100">
    <property type="entry name" value="8-AMINO-7-OXONONANOATE SYNTHASE"/>
    <property type="match status" value="1"/>
</dbReference>
<protein>
    <recommendedName>
        <fullName evidence="5">8-amino-7-oxononanoate synthase</fullName>
        <ecNumber evidence="5">2.3.1.47</ecNumber>
    </recommendedName>
    <alternativeName>
        <fullName evidence="9">7-keto-8-amino-pelargonic acid synthase</fullName>
    </alternativeName>
    <alternativeName>
        <fullName evidence="10">8-amino-7-ketopelargonate synthase</fullName>
    </alternativeName>
</protein>
<evidence type="ECO:0000256" key="10">
    <source>
        <dbReference type="ARBA" id="ARBA00033381"/>
    </source>
</evidence>
<evidence type="ECO:0000259" key="13">
    <source>
        <dbReference type="Pfam" id="PF00155"/>
    </source>
</evidence>
<dbReference type="Proteomes" id="UP000316313">
    <property type="component" value="Chromosome"/>
</dbReference>